<sequence>MWFGRLSCDNYVGTILSCFKGDRFADASRSTRDEEGTSGKLSRLLGAPFRVDLARRGHQFRSEVARRVLVSVDDRQQMGDVGDGQPERFDLCGVVGEFGIVRDVRDAITQRAVGRVDALRPAAFLLVGRIAAFDHAYHGQPVAGNHACGGRVGVQVHRMIVTAGAGHNVHRRAVSAVVSFIRHGDEDVEGDAEEEEDDDEDEQETADE</sequence>
<accession>A0A182JM69</accession>
<feature type="region of interest" description="Disordered" evidence="1">
    <location>
        <begin position="184"/>
        <end position="208"/>
    </location>
</feature>
<evidence type="ECO:0000256" key="1">
    <source>
        <dbReference type="SAM" id="MobiDB-lite"/>
    </source>
</evidence>
<dbReference type="AlphaFoldDB" id="A0A182JM69"/>
<name>A0A182JM69_ANOAO</name>
<evidence type="ECO:0000313" key="2">
    <source>
        <dbReference type="EnsemblMetazoa" id="AATE020669-PA.1"/>
    </source>
</evidence>
<organism evidence="2">
    <name type="scientific">Anopheles atroparvus</name>
    <name type="common">European mosquito</name>
    <dbReference type="NCBI Taxonomy" id="41427"/>
    <lineage>
        <taxon>Eukaryota</taxon>
        <taxon>Metazoa</taxon>
        <taxon>Ecdysozoa</taxon>
        <taxon>Arthropoda</taxon>
        <taxon>Hexapoda</taxon>
        <taxon>Insecta</taxon>
        <taxon>Pterygota</taxon>
        <taxon>Neoptera</taxon>
        <taxon>Endopterygota</taxon>
        <taxon>Diptera</taxon>
        <taxon>Nematocera</taxon>
        <taxon>Culicoidea</taxon>
        <taxon>Culicidae</taxon>
        <taxon>Anophelinae</taxon>
        <taxon>Anopheles</taxon>
    </lineage>
</organism>
<proteinExistence type="predicted"/>
<reference evidence="2" key="1">
    <citation type="submission" date="2022-08" db="UniProtKB">
        <authorList>
            <consortium name="EnsemblMetazoa"/>
        </authorList>
    </citation>
    <scope>IDENTIFICATION</scope>
    <source>
        <strain evidence="2">EBRO</strain>
    </source>
</reference>
<feature type="compositionally biased region" description="Acidic residues" evidence="1">
    <location>
        <begin position="186"/>
        <end position="208"/>
    </location>
</feature>
<dbReference type="EnsemblMetazoa" id="AATE020669-RA">
    <property type="protein sequence ID" value="AATE020669-PA.1"/>
    <property type="gene ID" value="AATE020669"/>
</dbReference>
<dbReference type="VEuPathDB" id="VectorBase:AATE020669"/>
<protein>
    <submittedName>
        <fullName evidence="2">Uncharacterized protein</fullName>
    </submittedName>
</protein>